<proteinExistence type="predicted"/>
<dbReference type="Proteomes" id="UP001057402">
    <property type="component" value="Chromosome 5"/>
</dbReference>
<comment type="caution">
    <text evidence="1">The sequence shown here is derived from an EMBL/GenBank/DDBJ whole genome shotgun (WGS) entry which is preliminary data.</text>
</comment>
<dbReference type="EMBL" id="CM042884">
    <property type="protein sequence ID" value="KAI4371100.1"/>
    <property type="molecule type" value="Genomic_DNA"/>
</dbReference>
<protein>
    <submittedName>
        <fullName evidence="1">Uncharacterized protein</fullName>
    </submittedName>
</protein>
<keyword evidence="2" id="KW-1185">Reference proteome</keyword>
<organism evidence="1 2">
    <name type="scientific">Melastoma candidum</name>
    <dbReference type="NCBI Taxonomy" id="119954"/>
    <lineage>
        <taxon>Eukaryota</taxon>
        <taxon>Viridiplantae</taxon>
        <taxon>Streptophyta</taxon>
        <taxon>Embryophyta</taxon>
        <taxon>Tracheophyta</taxon>
        <taxon>Spermatophyta</taxon>
        <taxon>Magnoliopsida</taxon>
        <taxon>eudicotyledons</taxon>
        <taxon>Gunneridae</taxon>
        <taxon>Pentapetalae</taxon>
        <taxon>rosids</taxon>
        <taxon>malvids</taxon>
        <taxon>Myrtales</taxon>
        <taxon>Melastomataceae</taxon>
        <taxon>Melastomatoideae</taxon>
        <taxon>Melastomateae</taxon>
        <taxon>Melastoma</taxon>
    </lineage>
</organism>
<reference evidence="2" key="1">
    <citation type="journal article" date="2023" name="Front. Plant Sci.">
        <title>Chromosomal-level genome assembly of Melastoma candidum provides insights into trichome evolution.</title>
        <authorList>
            <person name="Zhong Y."/>
            <person name="Wu W."/>
            <person name="Sun C."/>
            <person name="Zou P."/>
            <person name="Liu Y."/>
            <person name="Dai S."/>
            <person name="Zhou R."/>
        </authorList>
    </citation>
    <scope>NUCLEOTIDE SEQUENCE [LARGE SCALE GENOMIC DNA]</scope>
</reference>
<accession>A0ACB9QWT8</accession>
<sequence>MRRFSRAFHEYPSISKLLVVFSVSGGGLVAYAESNPGAQAVIETDAESKRKKVVVLGTGWAGTSFLKNLKHPSYDVQVISPRNYFAFTPLLPSVTCGTVEARSIVEPIRRIIEKKNMDIRFQEAECIRIDAENKKVYCRTNNGFHLHGKEEFVVDYDYLVIAIGARSNTFNIPGVEENCHFLKEVEDAQKIRRSVIDCFERANLSNLSDDERKRILHFVVVGGGPTGVEFAAELYDFINEDLVKLYPRVEELVSITLLEAADHILNMFDKRITEFAESKFRREGIDLKTGSMVVKVSDTEITTKERSGEVSSIPYGMAVWSTGIGTRPVIRDFMKQVGQANRRALATDEWLRVEGTDSVYALGDCATINQRKVMEDIAAIFSKADRDNSGTLTAGEAREVISDICERYPQVELHLKNKKLKDIVDLLKESKGDIQKEAIELNIEEFKAALSQVDSQMKNLPATAQVAAQQGTYLADCFNRMEECEKYPEGPLRFRGSGRHRFRPFRYKHLGQFAPLGGEQTAAQLPGDWVSIGRSSQWLWYSVYASKQVSWRTRMLVVSDWGRRFIFGRDSSRI</sequence>
<evidence type="ECO:0000313" key="1">
    <source>
        <dbReference type="EMBL" id="KAI4371100.1"/>
    </source>
</evidence>
<evidence type="ECO:0000313" key="2">
    <source>
        <dbReference type="Proteomes" id="UP001057402"/>
    </source>
</evidence>
<gene>
    <name evidence="1" type="ORF">MLD38_019369</name>
</gene>
<name>A0ACB9QWT8_9MYRT</name>